<dbReference type="HOGENOM" id="CLU_1183266_0_0_14"/>
<name>W8GJX0_9MOLU</name>
<accession>W8GJX0</accession>
<gene>
    <name evidence="1" type="ORF">X271_00422</name>
</gene>
<sequence>MIRSLRLNIKKKIRTIDEIDVNINNNFPDIKKFLSGSNHKLKITTIYINIENYQILIEKLKEKDQLKFINLYTESILKILNYYQINNYHLFGTEIYAFIDHYSVNNFQEGNLLTAAIEINSFLDNFPFKINYKIIISTGMDLFSIIEEKRKKRLITIVNGTIFRAREIFENTPKTNLIYLNQTYEKNNNRWLQEIVKWPCSYPKEIENKINDQKIYELNCVFSDWKMKNLNKKG</sequence>
<dbReference type="STRING" id="1427984.X271_00422"/>
<dbReference type="EMBL" id="CP006932">
    <property type="protein sequence ID" value="AHK22527.1"/>
    <property type="molecule type" value="Genomic_DNA"/>
</dbReference>
<dbReference type="AlphaFoldDB" id="W8GJX0"/>
<evidence type="ECO:0000313" key="2">
    <source>
        <dbReference type="Proteomes" id="UP000019450"/>
    </source>
</evidence>
<evidence type="ECO:0000313" key="1">
    <source>
        <dbReference type="EMBL" id="AHK22527.1"/>
    </source>
</evidence>
<proteinExistence type="predicted"/>
<dbReference type="KEGG" id="hcr:X271_00422"/>
<protein>
    <submittedName>
        <fullName evidence="1">Uncharacterized protein</fullName>
    </submittedName>
</protein>
<keyword evidence="2" id="KW-1185">Reference proteome</keyword>
<organism evidence="1 2">
    <name type="scientific">Candidatus Hepatoplasma crinochetorum Av</name>
    <dbReference type="NCBI Taxonomy" id="1427984"/>
    <lineage>
        <taxon>Bacteria</taxon>
        <taxon>Bacillati</taxon>
        <taxon>Mycoplasmatota</taxon>
        <taxon>Mollicutes</taxon>
        <taxon>Candidatus Hepatoplasmataceae</taxon>
        <taxon>Candidatus Hepatoplasma</taxon>
    </lineage>
</organism>
<reference evidence="1 2" key="1">
    <citation type="journal article" date="2014" name="Genome Biol. Evol.">
        <title>Phylogenomics of "Candidatus Hepatoplasma crinochetorum," a Lineage of Mollicutes Associated with Noninsect Arthropods.</title>
        <authorList>
            <person name="Leclercq S."/>
            <person name="Dittmer J."/>
            <person name="Bouchon D."/>
            <person name="Cordaux R."/>
        </authorList>
    </citation>
    <scope>NUCLEOTIDE SEQUENCE [LARGE SCALE GENOMIC DNA]</scope>
    <source>
        <strain evidence="1 2">Av</strain>
    </source>
</reference>
<dbReference type="Proteomes" id="UP000019450">
    <property type="component" value="Chromosome"/>
</dbReference>
<dbReference type="RefSeq" id="WP_025208817.1">
    <property type="nucleotide sequence ID" value="NZ_CP006932.1"/>
</dbReference>